<gene>
    <name evidence="9" type="ORF">E5163_03945</name>
</gene>
<evidence type="ECO:0000256" key="5">
    <source>
        <dbReference type="ARBA" id="ARBA00022989"/>
    </source>
</evidence>
<feature type="transmembrane region" description="Helical" evidence="7">
    <location>
        <begin position="405"/>
        <end position="438"/>
    </location>
</feature>
<evidence type="ECO:0000256" key="1">
    <source>
        <dbReference type="ARBA" id="ARBA00004141"/>
    </source>
</evidence>
<dbReference type="SUPFAM" id="SSF116726">
    <property type="entry name" value="TrkA C-terminal domain-like"/>
    <property type="match status" value="2"/>
</dbReference>
<dbReference type="GO" id="GO:0006813">
    <property type="term" value="P:potassium ion transport"/>
    <property type="evidence" value="ECO:0007669"/>
    <property type="project" value="InterPro"/>
</dbReference>
<dbReference type="Gene3D" id="3.30.70.1450">
    <property type="entry name" value="Regulator of K+ conductance, C-terminal domain"/>
    <property type="match status" value="2"/>
</dbReference>
<dbReference type="InterPro" id="IPR004680">
    <property type="entry name" value="Cit_transptr-like_dom"/>
</dbReference>
<dbReference type="EMBL" id="SRXW01000001">
    <property type="protein sequence ID" value="TGY90285.1"/>
    <property type="molecule type" value="Genomic_DNA"/>
</dbReference>
<dbReference type="GO" id="GO:0005886">
    <property type="term" value="C:plasma membrane"/>
    <property type="evidence" value="ECO:0007669"/>
    <property type="project" value="TreeGrafter"/>
</dbReference>
<proteinExistence type="predicted"/>
<dbReference type="Pfam" id="PF02080">
    <property type="entry name" value="TrkA_C"/>
    <property type="match status" value="2"/>
</dbReference>
<keyword evidence="2" id="KW-0813">Transport</keyword>
<dbReference type="InterPro" id="IPR051679">
    <property type="entry name" value="DASS-Related_Transporters"/>
</dbReference>
<dbReference type="PANTHER" id="PTHR43652:SF2">
    <property type="entry name" value="BASIC AMINO ACID ANTIPORTER YFCC-RELATED"/>
    <property type="match status" value="1"/>
</dbReference>
<dbReference type="AlphaFoldDB" id="A0A4S2H3T0"/>
<dbReference type="Proteomes" id="UP000308054">
    <property type="component" value="Unassembled WGS sequence"/>
</dbReference>
<dbReference type="PANTHER" id="PTHR43652">
    <property type="entry name" value="BASIC AMINO ACID ANTIPORTER YFCC-RELATED"/>
    <property type="match status" value="1"/>
</dbReference>
<feature type="transmembrane region" description="Helical" evidence="7">
    <location>
        <begin position="521"/>
        <end position="551"/>
    </location>
</feature>
<feature type="transmembrane region" description="Helical" evidence="7">
    <location>
        <begin position="450"/>
        <end position="469"/>
    </location>
</feature>
<keyword evidence="6 7" id="KW-0472">Membrane</keyword>
<dbReference type="InterPro" id="IPR036721">
    <property type="entry name" value="RCK_C_sf"/>
</dbReference>
<comment type="caution">
    <text evidence="9">The sequence shown here is derived from an EMBL/GenBank/DDBJ whole genome shotgun (WGS) entry which is preliminary data.</text>
</comment>
<feature type="transmembrane region" description="Helical" evidence="7">
    <location>
        <begin position="114"/>
        <end position="135"/>
    </location>
</feature>
<feature type="transmembrane region" description="Helical" evidence="7">
    <location>
        <begin position="190"/>
        <end position="213"/>
    </location>
</feature>
<evidence type="ECO:0000256" key="6">
    <source>
        <dbReference type="ARBA" id="ARBA00023136"/>
    </source>
</evidence>
<feature type="transmembrane region" description="Helical" evidence="7">
    <location>
        <begin position="48"/>
        <end position="69"/>
    </location>
</feature>
<feature type="domain" description="RCK C-terminal" evidence="8">
    <location>
        <begin position="301"/>
        <end position="388"/>
    </location>
</feature>
<evidence type="ECO:0000259" key="8">
    <source>
        <dbReference type="PROSITE" id="PS51202"/>
    </source>
</evidence>
<accession>A0A4S2H3T0</accession>
<sequence length="595" mass="62364">MPAGTQEADGRGSLDVLESEIIGRAIDAALLTGLAAALVSGRIGAPRAFAVFALLVIVTGRVDFATAFAALGQPAIWAVMSLVVFSLALGKLALLRQLFFSKRPRGLRRTLARLLGSAAAISAFVPNTAVVAAMLGPASRRPTVTPHQLLLPLSYVALAAGMLTPFGTSASLMVVGLSAAQGIELTVLDFVIPGALVVIAVLATLLVLSPILLREKPGASEHQPDIFHVEARVAEGSRLAGRSVATNKLRHLQSFFLAEVVRGDRVIAPITPRHIIREGDVLIFVGDVTHIDELRSINGLSITKDGAPHRQDNLYRAVVAAGSHLVGRTLRETDFRARFDASVLGIERGGTPLSGKLGALPLSAGDMLLLAAGPDFHRRDNLRSNLHLIDSDDAGLGQLGARDTLLVGLAFAAFLACALFQLVPIAVAAFTLASVTVLMEWVSPREVRRAFPFDLAIVLWGAVLLSLLVSQSGLSGFVAGQVAELSLGLPPAAVLITIFLLAWILTEFFSNTSAALTVLPIALDTAVATGMSPTALALATAFGASASFLMPFGYQTHLMVLSPGRYTMADFLKLGGCTLVAYSIAAIAGLLITQL</sequence>
<keyword evidence="5 7" id="KW-1133">Transmembrane helix</keyword>
<keyword evidence="3 7" id="KW-0812">Transmembrane</keyword>
<evidence type="ECO:0000256" key="4">
    <source>
        <dbReference type="ARBA" id="ARBA00022737"/>
    </source>
</evidence>
<dbReference type="PROSITE" id="PS51202">
    <property type="entry name" value="RCK_C"/>
    <property type="match status" value="2"/>
</dbReference>
<feature type="transmembrane region" description="Helical" evidence="7">
    <location>
        <begin position="155"/>
        <end position="178"/>
    </location>
</feature>
<dbReference type="InterPro" id="IPR006037">
    <property type="entry name" value="RCK_C"/>
</dbReference>
<evidence type="ECO:0000313" key="10">
    <source>
        <dbReference type="Proteomes" id="UP000308054"/>
    </source>
</evidence>
<feature type="transmembrane region" description="Helical" evidence="7">
    <location>
        <begin position="75"/>
        <end position="94"/>
    </location>
</feature>
<feature type="domain" description="RCK C-terminal" evidence="8">
    <location>
        <begin position="216"/>
        <end position="300"/>
    </location>
</feature>
<comment type="subcellular location">
    <subcellularLocation>
        <location evidence="1">Membrane</location>
        <topology evidence="1">Multi-pass membrane protein</topology>
    </subcellularLocation>
</comment>
<keyword evidence="4" id="KW-0677">Repeat</keyword>
<dbReference type="GO" id="GO:0008324">
    <property type="term" value="F:monoatomic cation transmembrane transporter activity"/>
    <property type="evidence" value="ECO:0007669"/>
    <property type="project" value="InterPro"/>
</dbReference>
<evidence type="ECO:0000313" key="9">
    <source>
        <dbReference type="EMBL" id="TGY90285.1"/>
    </source>
</evidence>
<evidence type="ECO:0000256" key="2">
    <source>
        <dbReference type="ARBA" id="ARBA00022448"/>
    </source>
</evidence>
<feature type="transmembrane region" description="Helical" evidence="7">
    <location>
        <begin position="571"/>
        <end position="592"/>
    </location>
</feature>
<evidence type="ECO:0000256" key="7">
    <source>
        <dbReference type="SAM" id="Phobius"/>
    </source>
</evidence>
<name>A0A4S2H3T0_9PROT</name>
<dbReference type="Pfam" id="PF03600">
    <property type="entry name" value="CitMHS"/>
    <property type="match status" value="1"/>
</dbReference>
<feature type="transmembrane region" description="Helical" evidence="7">
    <location>
        <begin position="489"/>
        <end position="509"/>
    </location>
</feature>
<evidence type="ECO:0000256" key="3">
    <source>
        <dbReference type="ARBA" id="ARBA00022692"/>
    </source>
</evidence>
<organism evidence="9 10">
    <name type="scientific">Marinicauda algicola</name>
    <dbReference type="NCBI Taxonomy" id="2029849"/>
    <lineage>
        <taxon>Bacteria</taxon>
        <taxon>Pseudomonadati</taxon>
        <taxon>Pseudomonadota</taxon>
        <taxon>Alphaproteobacteria</taxon>
        <taxon>Maricaulales</taxon>
        <taxon>Maricaulaceae</taxon>
        <taxon>Marinicauda</taxon>
    </lineage>
</organism>
<feature type="transmembrane region" description="Helical" evidence="7">
    <location>
        <begin position="21"/>
        <end position="41"/>
    </location>
</feature>
<reference evidence="9 10" key="1">
    <citation type="journal article" date="2017" name="Int. J. Syst. Evol. Microbiol.">
        <title>Marinicauda algicola sp. nov., isolated from a marine red alga Rhodosorus marinus.</title>
        <authorList>
            <person name="Jeong S.E."/>
            <person name="Jeon S.H."/>
            <person name="Chun B.H."/>
            <person name="Kim D.W."/>
            <person name="Jeon C.O."/>
        </authorList>
    </citation>
    <scope>NUCLEOTIDE SEQUENCE [LARGE SCALE GENOMIC DNA]</scope>
    <source>
        <strain evidence="9 10">JCM 31718</strain>
    </source>
</reference>
<protein>
    <submittedName>
        <fullName evidence="9">SLC13 family permease</fullName>
    </submittedName>
</protein>
<keyword evidence="10" id="KW-1185">Reference proteome</keyword>